<evidence type="ECO:0000256" key="3">
    <source>
        <dbReference type="ARBA" id="ARBA00022553"/>
    </source>
</evidence>
<evidence type="ECO:0000256" key="10">
    <source>
        <dbReference type="SAM" id="Phobius"/>
    </source>
</evidence>
<dbReference type="Gene3D" id="1.20.5.1930">
    <property type="match status" value="1"/>
</dbReference>
<sequence length="443" mass="46948">MTSASKAHPIDPGTLLGSSEDRTVVRLLTLLTSVGRADQAHPRIRRWGVPLLCAALGLQPLLDHSASGPALPVPLLLLAGITVPLLWRQSRPVPVFALVTGFSVAEAACGVLTHAHFLAQLIMLYNLARFATPRALAWAVSIAVPQTLITVLAFSSDVQLARITTALALAVMLTLSMIAMAGLGLGGRVARLYITALRDRAVRLEVERDQRARLAEAAERTRISREMHDILGHTLAVVVGLADGAAGLAETAPRRGAETLRIIADSGRGALADLRRLLGTLRDTVTASRETPLAPQPGLTDLDALLERIRTAGPTVTLRTEGTLAGLPAGLQLTVYRIVQEALTNTLKHAVLATTIDVAVVATSHVVRVAVEDSGPPRAPRRHPRDDGGQGLLGMRERVSLYQGTVTAGPNSRGGWSVRAELHLAPPTPTPTHALTPTERNPA</sequence>
<dbReference type="CDD" id="cd16917">
    <property type="entry name" value="HATPase_UhpB-NarQ-NarX-like"/>
    <property type="match status" value="1"/>
</dbReference>
<evidence type="ECO:0000256" key="5">
    <source>
        <dbReference type="ARBA" id="ARBA00022741"/>
    </source>
</evidence>
<protein>
    <recommendedName>
        <fullName evidence="2">histidine kinase</fullName>
        <ecNumber evidence="2">2.7.13.3</ecNumber>
    </recommendedName>
</protein>
<keyword evidence="10" id="KW-1133">Transmembrane helix</keyword>
<feature type="compositionally biased region" description="Low complexity" evidence="9">
    <location>
        <begin position="431"/>
        <end position="443"/>
    </location>
</feature>
<evidence type="ECO:0000256" key="2">
    <source>
        <dbReference type="ARBA" id="ARBA00012438"/>
    </source>
</evidence>
<evidence type="ECO:0000256" key="6">
    <source>
        <dbReference type="ARBA" id="ARBA00022777"/>
    </source>
</evidence>
<feature type="transmembrane region" description="Helical" evidence="10">
    <location>
        <begin position="68"/>
        <end position="87"/>
    </location>
</feature>
<dbReference type="PANTHER" id="PTHR24421">
    <property type="entry name" value="NITRATE/NITRITE SENSOR PROTEIN NARX-RELATED"/>
    <property type="match status" value="1"/>
</dbReference>
<keyword evidence="13" id="KW-1185">Reference proteome</keyword>
<evidence type="ECO:0000313" key="12">
    <source>
        <dbReference type="EMBL" id="MDX3043989.1"/>
    </source>
</evidence>
<keyword evidence="10" id="KW-0472">Membrane</keyword>
<evidence type="ECO:0000256" key="1">
    <source>
        <dbReference type="ARBA" id="ARBA00000085"/>
    </source>
</evidence>
<dbReference type="InterPro" id="IPR011712">
    <property type="entry name" value="Sig_transdc_His_kin_sub3_dim/P"/>
</dbReference>
<keyword evidence="6 12" id="KW-0418">Kinase</keyword>
<dbReference type="Proteomes" id="UP001282474">
    <property type="component" value="Unassembled WGS sequence"/>
</dbReference>
<evidence type="ECO:0000259" key="11">
    <source>
        <dbReference type="SMART" id="SM00387"/>
    </source>
</evidence>
<organism evidence="12 13">
    <name type="scientific">Streptomyces caniscabiei</name>
    <dbReference type="NCBI Taxonomy" id="2746961"/>
    <lineage>
        <taxon>Bacteria</taxon>
        <taxon>Bacillati</taxon>
        <taxon>Actinomycetota</taxon>
        <taxon>Actinomycetes</taxon>
        <taxon>Kitasatosporales</taxon>
        <taxon>Streptomycetaceae</taxon>
        <taxon>Streptomyces</taxon>
    </lineage>
</organism>
<dbReference type="GO" id="GO:0016301">
    <property type="term" value="F:kinase activity"/>
    <property type="evidence" value="ECO:0007669"/>
    <property type="project" value="UniProtKB-KW"/>
</dbReference>
<dbReference type="EMBL" id="JARAWJ010000064">
    <property type="protein sequence ID" value="MDX3043989.1"/>
    <property type="molecule type" value="Genomic_DNA"/>
</dbReference>
<reference evidence="12 13" key="1">
    <citation type="journal article" date="2023" name="Microb. Genom.">
        <title>Mesoterricola silvestris gen. nov., sp. nov., Mesoterricola sediminis sp. nov., Geothrix oryzae sp. nov., Geothrix edaphica sp. nov., Geothrix rubra sp. nov., and Geothrix limicola sp. nov., six novel members of Acidobacteriota isolated from soils.</title>
        <authorList>
            <person name="Weisberg A.J."/>
            <person name="Pearce E."/>
            <person name="Kramer C.G."/>
            <person name="Chang J.H."/>
            <person name="Clarke C.R."/>
        </authorList>
    </citation>
    <scope>NUCLEOTIDE SEQUENCE [LARGE SCALE GENOMIC DNA]</scope>
    <source>
        <strain evidence="12 13">NE20-4-1</strain>
    </source>
</reference>
<accession>A0ABU4N2R8</accession>
<dbReference type="Gene3D" id="3.30.565.10">
    <property type="entry name" value="Histidine kinase-like ATPase, C-terminal domain"/>
    <property type="match status" value="1"/>
</dbReference>
<evidence type="ECO:0000256" key="7">
    <source>
        <dbReference type="ARBA" id="ARBA00022840"/>
    </source>
</evidence>
<feature type="region of interest" description="Disordered" evidence="9">
    <location>
        <begin position="372"/>
        <end position="394"/>
    </location>
</feature>
<keyword evidence="7" id="KW-0067">ATP-binding</keyword>
<feature type="region of interest" description="Disordered" evidence="9">
    <location>
        <begin position="423"/>
        <end position="443"/>
    </location>
</feature>
<keyword evidence="5" id="KW-0547">Nucleotide-binding</keyword>
<keyword evidence="3" id="KW-0597">Phosphoprotein</keyword>
<dbReference type="InterPro" id="IPR036890">
    <property type="entry name" value="HATPase_C_sf"/>
</dbReference>
<dbReference type="InterPro" id="IPR003594">
    <property type="entry name" value="HATPase_dom"/>
</dbReference>
<evidence type="ECO:0000256" key="4">
    <source>
        <dbReference type="ARBA" id="ARBA00022679"/>
    </source>
</evidence>
<dbReference type="SUPFAM" id="SSF55874">
    <property type="entry name" value="ATPase domain of HSP90 chaperone/DNA topoisomerase II/histidine kinase"/>
    <property type="match status" value="1"/>
</dbReference>
<feature type="transmembrane region" description="Helical" evidence="10">
    <location>
        <begin position="135"/>
        <end position="154"/>
    </location>
</feature>
<keyword evidence="4" id="KW-0808">Transferase</keyword>
<dbReference type="EC" id="2.7.13.3" evidence="2"/>
<evidence type="ECO:0000313" key="13">
    <source>
        <dbReference type="Proteomes" id="UP001282474"/>
    </source>
</evidence>
<proteinExistence type="predicted"/>
<dbReference type="SMART" id="SM00387">
    <property type="entry name" value="HATPase_c"/>
    <property type="match status" value="1"/>
</dbReference>
<dbReference type="InterPro" id="IPR050482">
    <property type="entry name" value="Sensor_HK_TwoCompSys"/>
</dbReference>
<dbReference type="Pfam" id="PF02518">
    <property type="entry name" value="HATPase_c"/>
    <property type="match status" value="1"/>
</dbReference>
<feature type="transmembrane region" description="Helical" evidence="10">
    <location>
        <begin position="166"/>
        <end position="185"/>
    </location>
</feature>
<feature type="transmembrane region" description="Helical" evidence="10">
    <location>
        <begin position="94"/>
        <end position="115"/>
    </location>
</feature>
<keyword evidence="10" id="KW-0812">Transmembrane</keyword>
<name>A0ABU4N2R8_9ACTN</name>
<comment type="caution">
    <text evidence="12">The sequence shown here is derived from an EMBL/GenBank/DDBJ whole genome shotgun (WGS) entry which is preliminary data.</text>
</comment>
<gene>
    <name evidence="12" type="ORF">PV383_43550</name>
</gene>
<comment type="catalytic activity">
    <reaction evidence="1">
        <text>ATP + protein L-histidine = ADP + protein N-phospho-L-histidine.</text>
        <dbReference type="EC" id="2.7.13.3"/>
    </reaction>
</comment>
<dbReference type="Pfam" id="PF07730">
    <property type="entry name" value="HisKA_3"/>
    <property type="match status" value="1"/>
</dbReference>
<feature type="domain" description="Histidine kinase/HSP90-like ATPase" evidence="11">
    <location>
        <begin position="330"/>
        <end position="430"/>
    </location>
</feature>
<evidence type="ECO:0000256" key="8">
    <source>
        <dbReference type="ARBA" id="ARBA00023012"/>
    </source>
</evidence>
<dbReference type="PANTHER" id="PTHR24421:SF10">
    <property type="entry name" value="NITRATE_NITRITE SENSOR PROTEIN NARQ"/>
    <property type="match status" value="1"/>
</dbReference>
<evidence type="ECO:0000256" key="9">
    <source>
        <dbReference type="SAM" id="MobiDB-lite"/>
    </source>
</evidence>
<keyword evidence="8" id="KW-0902">Two-component regulatory system</keyword>
<dbReference type="RefSeq" id="WP_193382145.1">
    <property type="nucleotide sequence ID" value="NZ_JABXWF010000052.1"/>
</dbReference>